<evidence type="ECO:0000259" key="6">
    <source>
        <dbReference type="PROSITE" id="PS51762"/>
    </source>
</evidence>
<dbReference type="Gene3D" id="2.60.120.200">
    <property type="match status" value="1"/>
</dbReference>
<dbReference type="SUPFAM" id="SSF49899">
    <property type="entry name" value="Concanavalin A-like lectins/glucanases"/>
    <property type="match status" value="1"/>
</dbReference>
<evidence type="ECO:0000256" key="1">
    <source>
        <dbReference type="ARBA" id="ARBA00006865"/>
    </source>
</evidence>
<dbReference type="Pfam" id="PF00722">
    <property type="entry name" value="Glyco_hydro_16"/>
    <property type="match status" value="1"/>
</dbReference>
<dbReference type="Gene3D" id="2.60.40.10">
    <property type="entry name" value="Immunoglobulins"/>
    <property type="match status" value="2"/>
</dbReference>
<dbReference type="PROSITE" id="PS50853">
    <property type="entry name" value="FN3"/>
    <property type="match status" value="1"/>
</dbReference>
<feature type="signal peptide" evidence="4">
    <location>
        <begin position="1"/>
        <end position="25"/>
    </location>
</feature>
<dbReference type="InterPro" id="IPR000757">
    <property type="entry name" value="Beta-glucanase-like"/>
</dbReference>
<dbReference type="EMBL" id="SLWM01000008">
    <property type="protein sequence ID" value="TCO21043.1"/>
    <property type="molecule type" value="Genomic_DNA"/>
</dbReference>
<dbReference type="InterPro" id="IPR003961">
    <property type="entry name" value="FN3_dom"/>
</dbReference>
<keyword evidence="2" id="KW-0326">Glycosidase</keyword>
<keyword evidence="8" id="KW-1185">Reference proteome</keyword>
<evidence type="ECO:0000256" key="4">
    <source>
        <dbReference type="SAM" id="SignalP"/>
    </source>
</evidence>
<dbReference type="InterPro" id="IPR036116">
    <property type="entry name" value="FN3_sf"/>
</dbReference>
<name>A0ABY2BIB1_9ACTN</name>
<comment type="caution">
    <text evidence="7">The sequence shown here is derived from an EMBL/GenBank/DDBJ whole genome shotgun (WGS) entry which is preliminary data.</text>
</comment>
<dbReference type="CDD" id="cd00413">
    <property type="entry name" value="Glyco_hydrolase_16"/>
    <property type="match status" value="1"/>
</dbReference>
<evidence type="ECO:0000256" key="2">
    <source>
        <dbReference type="ARBA" id="ARBA00023295"/>
    </source>
</evidence>
<dbReference type="PANTHER" id="PTHR10963:SF55">
    <property type="entry name" value="GLYCOSIDE HYDROLASE FAMILY 16 PROTEIN"/>
    <property type="match status" value="1"/>
</dbReference>
<dbReference type="Proteomes" id="UP000295818">
    <property type="component" value="Unassembled WGS sequence"/>
</dbReference>
<keyword evidence="3" id="KW-0119">Carbohydrate metabolism</keyword>
<feature type="domain" description="Fibronectin type-III" evidence="5">
    <location>
        <begin position="547"/>
        <end position="638"/>
    </location>
</feature>
<feature type="domain" description="GH16" evidence="6">
    <location>
        <begin position="30"/>
        <end position="267"/>
    </location>
</feature>
<dbReference type="PROSITE" id="PS51762">
    <property type="entry name" value="GH16_2"/>
    <property type="match status" value="1"/>
</dbReference>
<gene>
    <name evidence="7" type="ORF">EV644_108257</name>
</gene>
<keyword evidence="2" id="KW-0378">Hydrolase</keyword>
<evidence type="ECO:0000256" key="3">
    <source>
        <dbReference type="ARBA" id="ARBA00023326"/>
    </source>
</evidence>
<dbReference type="InterPro" id="IPR013320">
    <property type="entry name" value="ConA-like_dom_sf"/>
</dbReference>
<dbReference type="InterPro" id="IPR013783">
    <property type="entry name" value="Ig-like_fold"/>
</dbReference>
<keyword evidence="4" id="KW-0732">Signal</keyword>
<evidence type="ECO:0000313" key="7">
    <source>
        <dbReference type="EMBL" id="TCO21043.1"/>
    </source>
</evidence>
<reference evidence="7 8" key="1">
    <citation type="journal article" date="2015" name="Stand. Genomic Sci.">
        <title>Genomic Encyclopedia of Bacterial and Archaeal Type Strains, Phase III: the genomes of soil and plant-associated and newly described type strains.</title>
        <authorList>
            <person name="Whitman W.B."/>
            <person name="Woyke T."/>
            <person name="Klenk H.P."/>
            <person name="Zhou Y."/>
            <person name="Lilburn T.G."/>
            <person name="Beck B.J."/>
            <person name="De Vos P."/>
            <person name="Vandamme P."/>
            <person name="Eisen J.A."/>
            <person name="Garrity G."/>
            <person name="Hugenholtz P."/>
            <person name="Kyrpides N.C."/>
        </authorList>
    </citation>
    <scope>NUCLEOTIDE SEQUENCE [LARGE SCALE GENOMIC DNA]</scope>
    <source>
        <strain evidence="7 8">VKM Ac-2538</strain>
    </source>
</reference>
<evidence type="ECO:0000313" key="8">
    <source>
        <dbReference type="Proteomes" id="UP000295818"/>
    </source>
</evidence>
<feature type="chain" id="PRO_5045699588" evidence="4">
    <location>
        <begin position="26"/>
        <end position="913"/>
    </location>
</feature>
<dbReference type="RefSeq" id="WP_132190794.1">
    <property type="nucleotide sequence ID" value="NZ_SLWM01000008.1"/>
</dbReference>
<accession>A0ABY2BIB1</accession>
<evidence type="ECO:0000259" key="5">
    <source>
        <dbReference type="PROSITE" id="PS50853"/>
    </source>
</evidence>
<comment type="similarity">
    <text evidence="1">Belongs to the glycosyl hydrolase 16 family.</text>
</comment>
<keyword evidence="3" id="KW-0624">Polysaccharide degradation</keyword>
<dbReference type="InterPro" id="IPR033803">
    <property type="entry name" value="CBD-like_Golvesin-Xly"/>
</dbReference>
<proteinExistence type="inferred from homology"/>
<dbReference type="PANTHER" id="PTHR10963">
    <property type="entry name" value="GLYCOSYL HYDROLASE-RELATED"/>
    <property type="match status" value="1"/>
</dbReference>
<dbReference type="InterPro" id="IPR050546">
    <property type="entry name" value="Glycosyl_Hydrlase_16"/>
</dbReference>
<dbReference type="Pfam" id="PF25275">
    <property type="entry name" value="Golvesin_C"/>
    <property type="match status" value="3"/>
</dbReference>
<dbReference type="SUPFAM" id="SSF49265">
    <property type="entry name" value="Fibronectin type III"/>
    <property type="match status" value="1"/>
</dbReference>
<dbReference type="SMART" id="SM00060">
    <property type="entry name" value="FN3"/>
    <property type="match status" value="2"/>
</dbReference>
<protein>
    <submittedName>
        <fullName evidence="7">Beta-glucanase (GH16 family)</fullName>
    </submittedName>
</protein>
<organism evidence="7 8">
    <name type="scientific">Kribbella orskensis</name>
    <dbReference type="NCBI Taxonomy" id="2512216"/>
    <lineage>
        <taxon>Bacteria</taxon>
        <taxon>Bacillati</taxon>
        <taxon>Actinomycetota</taxon>
        <taxon>Actinomycetes</taxon>
        <taxon>Propionibacteriales</taxon>
        <taxon>Kribbellaceae</taxon>
        <taxon>Kribbella</taxon>
    </lineage>
</organism>
<sequence>MTVRPVRFLASLALIASTLTVSAVAGVAPATADPAPGPNHVPSGYQLDWSDEFSGTTLAADDWYKREGSKAICKNDPDNVTVGGGVMHIALEKEVNGDTDYTCGGIISTKTFGYGYYETRARLWGDKGFHSAFWQMGLADYVPDAPAYKGPYNRFNEIDGFEIDSHAPGTVQQHTHWTVPQHIGNPGGVYAGPDSSDGYHTYGYEWLPTVIRFYVDGVLSRTLAYPGPHALQNVWLTTLGFTQPVTETNLPGETTWDYFRYYKPMDSASDVASGEVLVDNGDPGYAETGTWSAAGDAYGYQDKVTRRAATTGASATWTPALPATQSYEVYAWNPDFIRTGSTAARYAITHDGGTTNVLVDQTKAGQQWIDLGSYVMTPGADQKVQLVNNAGATGTLRADAVKFVPTVVIDNGGAGYTEAGPWTSTTTVKGWQGTDTRYSSTSTSTARWTPQLPAAGRYDVYAWIPGNSLNVTTAQYVVNSSAGASAPVDPAESVGVDRWVRLGNYEFAAGGAGWVELSKPSGHEGYLRADAVKFVPAPAADAVAPATPTNVTKTVQTFPAMGDAVLDLQWTPVTGADVVGHHVYLDGRRQTANPLRRGSFQLHELAAGQTYQLSVTTIDRSGNESPASAPVAVQVPADAQAPATPTGLVGEAANGQAVLYWNQSPELDLLGYNIYADGVLVNTDEPVGNIGNPGLVAQGIPVPDLANNVAHSLQVKAVDLSGNESAPATVSVTPLPMAIVGVADPGYTEVGVWAASSVPGWLTTGTRAANGVGRSADWRPDLPSGGQYDVYAWVPNHENSTAAAHYVVTHATGIASKDLSQKTGGMQWILLGRYQFAAGTAGHVTVSNPSSAGYLRTSYTKFVPVSPDCRRVLAGSAHAEFGAEGSGVGAGDCAVRRGGGGASGRGVEVVGEH</sequence>